<proteinExistence type="predicted"/>
<protein>
    <recommendedName>
        <fullName evidence="3">Core-binding (CB) domain-containing protein</fullName>
    </recommendedName>
</protein>
<name>A0A0E3Q967_9EURY</name>
<dbReference type="STRING" id="1434123.MSVAZ_3450"/>
<dbReference type="AlphaFoldDB" id="A0A0E3Q967"/>
<organism evidence="1 2">
    <name type="scientific">Methanosarcina vacuolata Z-761</name>
    <dbReference type="NCBI Taxonomy" id="1434123"/>
    <lineage>
        <taxon>Archaea</taxon>
        <taxon>Methanobacteriati</taxon>
        <taxon>Methanobacteriota</taxon>
        <taxon>Stenosarchaea group</taxon>
        <taxon>Methanomicrobia</taxon>
        <taxon>Methanosarcinales</taxon>
        <taxon>Methanosarcinaceae</taxon>
        <taxon>Methanosarcina</taxon>
    </lineage>
</organism>
<dbReference type="KEGG" id="mvc:MSVAZ_3450"/>
<evidence type="ECO:0000313" key="2">
    <source>
        <dbReference type="Proteomes" id="UP000033096"/>
    </source>
</evidence>
<reference evidence="1 2" key="1">
    <citation type="submission" date="2014-07" db="EMBL/GenBank/DDBJ databases">
        <title>Methanogenic archaea and the global carbon cycle.</title>
        <authorList>
            <person name="Henriksen J.R."/>
            <person name="Luke J."/>
            <person name="Reinhart S."/>
            <person name="Benedict M.N."/>
            <person name="Youngblut N.D."/>
            <person name="Metcalf M.E."/>
            <person name="Whitaker R.J."/>
            <person name="Metcalf W.W."/>
        </authorList>
    </citation>
    <scope>NUCLEOTIDE SEQUENCE [LARGE SCALE GENOMIC DNA]</scope>
    <source>
        <strain evidence="1 2">Z-761</strain>
    </source>
</reference>
<evidence type="ECO:0000313" key="1">
    <source>
        <dbReference type="EMBL" id="AKB45719.1"/>
    </source>
</evidence>
<dbReference type="GeneID" id="24811996"/>
<dbReference type="EMBL" id="CP009520">
    <property type="protein sequence ID" value="AKB45719.1"/>
    <property type="molecule type" value="Genomic_DNA"/>
</dbReference>
<evidence type="ECO:0008006" key="3">
    <source>
        <dbReference type="Google" id="ProtNLM"/>
    </source>
</evidence>
<dbReference type="PATRIC" id="fig|1434123.4.peg.4224"/>
<dbReference type="HOGENOM" id="CLU_1965606_0_0_2"/>
<gene>
    <name evidence="1" type="ORF">MSVAZ_3450</name>
</gene>
<keyword evidence="2" id="KW-1185">Reference proteome</keyword>
<dbReference type="RefSeq" id="WP_048123338.1">
    <property type="nucleotide sequence ID" value="NZ_CP009520.1"/>
</dbReference>
<accession>A0A0E3Q967</accession>
<sequence length="136" mass="16031">MTTINEAFRMFLNEQEGNLKPDTFLDLEDVILLYEEFLEFSAEDSFSEEDRELYNTRHENENRSYCDIFGPEHLTPSGIKEFLDDYVVEVGGGKKFIGTAAKVIEKFFEWAQEKGYIDEKALEVNSEVLRKYKKRY</sequence>
<dbReference type="Proteomes" id="UP000033096">
    <property type="component" value="Chromosome"/>
</dbReference>